<dbReference type="GO" id="GO:0005576">
    <property type="term" value="C:extracellular region"/>
    <property type="evidence" value="ECO:0007669"/>
    <property type="project" value="TreeGrafter"/>
</dbReference>
<sequence>MRRPGRADLVQRRREIRWGITASVLAVVALIGLGLVRFVSVGEDTHVAEFGSSGGLRSGDEVRIAGVRVGRVRSVDLAGDHVRVGFTVTSGTRVGDRSAAQVRLLAPTGGHYLALDPSGTKPLGNQPIPRDRTGTPYELIDVVEQATSPLRDTDGQTLRATMVELDRALADRPDTVRGILTDLNRLVGVVAAQSDRLDRAVAVSDEYIATTADDRAVLADFVRRLGTISAELGRGKTEVIRAFQLLRRLIEVTHRPIMAYADQAEPIVHQLEQLPAKVHDAPERLDSAIAGIDEFVRKVGPLVGAAPGPDGAHVCVPAQGRQC</sequence>
<dbReference type="AlphaFoldDB" id="A0A6G9Z2J2"/>
<dbReference type="InterPro" id="IPR052336">
    <property type="entry name" value="MlaD_Phospholipid_Transporter"/>
</dbReference>
<dbReference type="RefSeq" id="WP_167486702.1">
    <property type="nucleotide sequence ID" value="NZ_CP046173.1"/>
</dbReference>
<dbReference type="PANTHER" id="PTHR33371">
    <property type="entry name" value="INTERMEMBRANE PHOSPHOLIPID TRANSPORT SYSTEM BINDING PROTEIN MLAD-RELATED"/>
    <property type="match status" value="1"/>
</dbReference>
<evidence type="ECO:0000256" key="1">
    <source>
        <dbReference type="SAM" id="Phobius"/>
    </source>
</evidence>
<accession>A0A6G9Z2J2</accession>
<keyword evidence="1" id="KW-0812">Transmembrane</keyword>
<protein>
    <submittedName>
        <fullName evidence="3">MCE family protein</fullName>
    </submittedName>
</protein>
<keyword evidence="1" id="KW-1133">Transmembrane helix</keyword>
<gene>
    <name evidence="3" type="ORF">F6W96_15135</name>
</gene>
<dbReference type="Pfam" id="PF02470">
    <property type="entry name" value="MlaD"/>
    <property type="match status" value="1"/>
</dbReference>
<keyword evidence="1" id="KW-0472">Membrane</keyword>
<evidence type="ECO:0000313" key="4">
    <source>
        <dbReference type="Proteomes" id="UP000500953"/>
    </source>
</evidence>
<feature type="domain" description="Mce/MlaD" evidence="2">
    <location>
        <begin position="46"/>
        <end position="117"/>
    </location>
</feature>
<reference evidence="3 4" key="1">
    <citation type="journal article" date="2019" name="ACS Chem. Biol.">
        <title>Identification and Mobilization of a Cryptic Antibiotic Biosynthesis Gene Locus from a Human-Pathogenic Nocardia Isolate.</title>
        <authorList>
            <person name="Herisse M."/>
            <person name="Ishida K."/>
            <person name="Porter J.L."/>
            <person name="Howden B."/>
            <person name="Hertweck C."/>
            <person name="Stinear T.P."/>
            <person name="Pidot S.J."/>
        </authorList>
    </citation>
    <scope>NUCLEOTIDE SEQUENCE [LARGE SCALE GENOMIC DNA]</scope>
    <source>
        <strain evidence="3 4">AUSMDU00012715</strain>
    </source>
</reference>
<dbReference type="PANTHER" id="PTHR33371:SF18">
    <property type="entry name" value="MCE-FAMILY PROTEIN MCE3C"/>
    <property type="match status" value="1"/>
</dbReference>
<dbReference type="EMBL" id="CP046173">
    <property type="protein sequence ID" value="QIS19416.1"/>
    <property type="molecule type" value="Genomic_DNA"/>
</dbReference>
<evidence type="ECO:0000313" key="3">
    <source>
        <dbReference type="EMBL" id="QIS19416.1"/>
    </source>
</evidence>
<evidence type="ECO:0000259" key="2">
    <source>
        <dbReference type="Pfam" id="PF02470"/>
    </source>
</evidence>
<dbReference type="Proteomes" id="UP000500953">
    <property type="component" value="Chromosome"/>
</dbReference>
<proteinExistence type="predicted"/>
<organism evidence="3 4">
    <name type="scientific">Nocardia terpenica</name>
    <dbReference type="NCBI Taxonomy" id="455432"/>
    <lineage>
        <taxon>Bacteria</taxon>
        <taxon>Bacillati</taxon>
        <taxon>Actinomycetota</taxon>
        <taxon>Actinomycetes</taxon>
        <taxon>Mycobacteriales</taxon>
        <taxon>Nocardiaceae</taxon>
        <taxon>Nocardia</taxon>
    </lineage>
</organism>
<dbReference type="InterPro" id="IPR003399">
    <property type="entry name" value="Mce/MlaD"/>
</dbReference>
<name>A0A6G9Z2J2_9NOCA</name>
<feature type="transmembrane region" description="Helical" evidence="1">
    <location>
        <begin position="20"/>
        <end position="39"/>
    </location>
</feature>